<evidence type="ECO:0000313" key="2">
    <source>
        <dbReference type="EMBL" id="GMF25333.1"/>
    </source>
</evidence>
<dbReference type="Proteomes" id="UP001165083">
    <property type="component" value="Unassembled WGS sequence"/>
</dbReference>
<feature type="compositionally biased region" description="Acidic residues" evidence="1">
    <location>
        <begin position="63"/>
        <end position="80"/>
    </location>
</feature>
<keyword evidence="3" id="KW-1185">Reference proteome</keyword>
<name>A0A9W6TYY1_9STRA</name>
<comment type="caution">
    <text evidence="2">The sequence shown here is derived from an EMBL/GenBank/DDBJ whole genome shotgun (WGS) entry which is preliminary data.</text>
</comment>
<organism evidence="2 3">
    <name type="scientific">Phytophthora lilii</name>
    <dbReference type="NCBI Taxonomy" id="2077276"/>
    <lineage>
        <taxon>Eukaryota</taxon>
        <taxon>Sar</taxon>
        <taxon>Stramenopiles</taxon>
        <taxon>Oomycota</taxon>
        <taxon>Peronosporomycetes</taxon>
        <taxon>Peronosporales</taxon>
        <taxon>Peronosporaceae</taxon>
        <taxon>Phytophthora</taxon>
    </lineage>
</organism>
<sequence length="80" mass="8906">MSISDERFHCAVNSAPIRFAHEVSEHVKKEALRLLKEVMALEDKPPANEPEDAKLAGHKAENNGDEETSNGDEEPNDDNH</sequence>
<proteinExistence type="predicted"/>
<protein>
    <submittedName>
        <fullName evidence="2">Unnamed protein product</fullName>
    </submittedName>
</protein>
<gene>
    <name evidence="2" type="ORF">Plil01_001044200</name>
</gene>
<feature type="compositionally biased region" description="Basic and acidic residues" evidence="1">
    <location>
        <begin position="41"/>
        <end position="62"/>
    </location>
</feature>
<reference evidence="2" key="1">
    <citation type="submission" date="2023-04" db="EMBL/GenBank/DDBJ databases">
        <title>Phytophthora lilii NBRC 32176.</title>
        <authorList>
            <person name="Ichikawa N."/>
            <person name="Sato H."/>
            <person name="Tonouchi N."/>
        </authorList>
    </citation>
    <scope>NUCLEOTIDE SEQUENCE</scope>
    <source>
        <strain evidence="2">NBRC 32176</strain>
    </source>
</reference>
<evidence type="ECO:0000313" key="3">
    <source>
        <dbReference type="Proteomes" id="UP001165083"/>
    </source>
</evidence>
<dbReference type="EMBL" id="BSXW01000549">
    <property type="protein sequence ID" value="GMF25333.1"/>
    <property type="molecule type" value="Genomic_DNA"/>
</dbReference>
<dbReference type="AlphaFoldDB" id="A0A9W6TYY1"/>
<feature type="region of interest" description="Disordered" evidence="1">
    <location>
        <begin position="41"/>
        <end position="80"/>
    </location>
</feature>
<accession>A0A9W6TYY1</accession>
<evidence type="ECO:0000256" key="1">
    <source>
        <dbReference type="SAM" id="MobiDB-lite"/>
    </source>
</evidence>